<feature type="transmembrane region" description="Helical" evidence="8">
    <location>
        <begin position="648"/>
        <end position="668"/>
    </location>
</feature>
<feature type="compositionally biased region" description="Gly residues" evidence="7">
    <location>
        <begin position="359"/>
        <end position="371"/>
    </location>
</feature>
<evidence type="ECO:0000256" key="4">
    <source>
        <dbReference type="ARBA" id="ARBA00022692"/>
    </source>
</evidence>
<comment type="caution">
    <text evidence="9">The sequence shown here is derived from an EMBL/GenBank/DDBJ whole genome shotgun (WGS) entry which is preliminary data.</text>
</comment>
<feature type="region of interest" description="Disordered" evidence="7">
    <location>
        <begin position="388"/>
        <end position="435"/>
    </location>
</feature>
<comment type="subcellular location">
    <subcellularLocation>
        <location evidence="1">Cell membrane</location>
        <topology evidence="1">Multi-pass membrane protein</topology>
    </subcellularLocation>
</comment>
<protein>
    <submittedName>
        <fullName evidence="9">Uncharacterized protein</fullName>
    </submittedName>
</protein>
<dbReference type="Proteomes" id="UP000613740">
    <property type="component" value="Unassembled WGS sequence"/>
</dbReference>
<evidence type="ECO:0000256" key="2">
    <source>
        <dbReference type="ARBA" id="ARBA00022448"/>
    </source>
</evidence>
<evidence type="ECO:0000256" key="8">
    <source>
        <dbReference type="SAM" id="Phobius"/>
    </source>
</evidence>
<dbReference type="OrthoDB" id="545962at2759"/>
<evidence type="ECO:0000256" key="3">
    <source>
        <dbReference type="ARBA" id="ARBA00022475"/>
    </source>
</evidence>
<feature type="region of interest" description="Disordered" evidence="7">
    <location>
        <begin position="447"/>
        <end position="476"/>
    </location>
</feature>
<feature type="region of interest" description="Disordered" evidence="7">
    <location>
        <begin position="359"/>
        <end position="378"/>
    </location>
</feature>
<feature type="compositionally biased region" description="Low complexity" evidence="7">
    <location>
        <begin position="388"/>
        <end position="403"/>
    </location>
</feature>
<reference evidence="9" key="1">
    <citation type="journal article" date="2020" name="bioRxiv">
        <title>Comparative genomics of Chlamydomonas.</title>
        <authorList>
            <person name="Craig R.J."/>
            <person name="Hasan A.R."/>
            <person name="Ness R.W."/>
            <person name="Keightley P.D."/>
        </authorList>
    </citation>
    <scope>NUCLEOTIDE SEQUENCE</scope>
    <source>
        <strain evidence="9">CCAP 11/173</strain>
    </source>
</reference>
<feature type="compositionally biased region" description="Low complexity" evidence="7">
    <location>
        <begin position="750"/>
        <end position="768"/>
    </location>
</feature>
<feature type="region of interest" description="Disordered" evidence="7">
    <location>
        <begin position="700"/>
        <end position="768"/>
    </location>
</feature>
<feature type="transmembrane region" description="Helical" evidence="8">
    <location>
        <begin position="118"/>
        <end position="146"/>
    </location>
</feature>
<feature type="compositionally biased region" description="Acidic residues" evidence="7">
    <location>
        <begin position="702"/>
        <end position="714"/>
    </location>
</feature>
<dbReference type="InterPro" id="IPR050171">
    <property type="entry name" value="MFS_Transporters"/>
</dbReference>
<feature type="transmembrane region" description="Helical" evidence="8">
    <location>
        <begin position="605"/>
        <end position="628"/>
    </location>
</feature>
<dbReference type="PANTHER" id="PTHR23517">
    <property type="entry name" value="RESISTANCE PROTEIN MDTM, PUTATIVE-RELATED-RELATED"/>
    <property type="match status" value="1"/>
</dbReference>
<keyword evidence="2" id="KW-0813">Transport</keyword>
<dbReference type="GO" id="GO:0005886">
    <property type="term" value="C:plasma membrane"/>
    <property type="evidence" value="ECO:0007669"/>
    <property type="project" value="UniProtKB-SubCell"/>
</dbReference>
<dbReference type="PANTHER" id="PTHR23517:SF3">
    <property type="entry name" value="INTEGRAL MEMBRANE TRANSPORT PROTEIN"/>
    <property type="match status" value="1"/>
</dbReference>
<dbReference type="Gene3D" id="1.20.1250.20">
    <property type="entry name" value="MFS general substrate transporter like domains"/>
    <property type="match status" value="1"/>
</dbReference>
<evidence type="ECO:0000256" key="5">
    <source>
        <dbReference type="ARBA" id="ARBA00022989"/>
    </source>
</evidence>
<accession>A0A835TB50</accession>
<keyword evidence="10" id="KW-1185">Reference proteome</keyword>
<organism evidence="9 10">
    <name type="scientific">Chlamydomonas schloesseri</name>
    <dbReference type="NCBI Taxonomy" id="2026947"/>
    <lineage>
        <taxon>Eukaryota</taxon>
        <taxon>Viridiplantae</taxon>
        <taxon>Chlorophyta</taxon>
        <taxon>core chlorophytes</taxon>
        <taxon>Chlorophyceae</taxon>
        <taxon>CS clade</taxon>
        <taxon>Chlamydomonadales</taxon>
        <taxon>Chlamydomonadaceae</taxon>
        <taxon>Chlamydomonas</taxon>
    </lineage>
</organism>
<feature type="compositionally biased region" description="Basic and acidic residues" evidence="7">
    <location>
        <begin position="459"/>
        <end position="474"/>
    </location>
</feature>
<dbReference type="AlphaFoldDB" id="A0A835TB50"/>
<name>A0A835TB50_9CHLO</name>
<proteinExistence type="predicted"/>
<gene>
    <name evidence="9" type="ORF">HYH02_009652</name>
</gene>
<dbReference type="SUPFAM" id="SSF103473">
    <property type="entry name" value="MFS general substrate transporter"/>
    <property type="match status" value="1"/>
</dbReference>
<keyword evidence="6 8" id="KW-0472">Membrane</keyword>
<evidence type="ECO:0000256" key="1">
    <source>
        <dbReference type="ARBA" id="ARBA00004651"/>
    </source>
</evidence>
<evidence type="ECO:0000313" key="10">
    <source>
        <dbReference type="Proteomes" id="UP000613740"/>
    </source>
</evidence>
<feature type="compositionally biased region" description="Gly residues" evidence="7">
    <location>
        <begin position="405"/>
        <end position="427"/>
    </location>
</feature>
<evidence type="ECO:0000256" key="7">
    <source>
        <dbReference type="SAM" id="MobiDB-lite"/>
    </source>
</evidence>
<evidence type="ECO:0000313" key="9">
    <source>
        <dbReference type="EMBL" id="KAG2442164.1"/>
    </source>
</evidence>
<feature type="transmembrane region" description="Helical" evidence="8">
    <location>
        <begin position="61"/>
        <end position="82"/>
    </location>
</feature>
<sequence length="846" mass="83313">MRRMFTNARDWFRSVQTHRGTQMVVAGVLSSLIGFTLQFTKLTALDSSSRQYARDSYAGKVSFLAVFGVSKAFANLSVALLSRLAGYKLTELSGWVLALAVMPPLFSGPGGGAAGSGWAAVVGSCVVLGVQQGLCWSVTVLALILLMPGRRSGLASGLNETLGYVAVAAAAPVYGLLEPLAVSCGWAVPLSDLSPACRTAAEAAAAAAAAAATAAATAGGLGALGTLPGLGAATGAANGTELLPAGGGAAAAATSEQLLAAACTTADNWQSACVGECVCHGYNTLASKALLLLLPTGLLLTALLMGEPAAAVAAAMAAAAGRRRTEAQAEAGQGAGAAPGGQGKASGLEMKAFGWKGRLGGSGGTEAGADGGRYARVRGDECPQPGMAALAAAGTGSSSSAALNGHGGAVPGGGGSSSSSNNGGGGLQPSLQPVLLPVSTPPVAIGGYSRRQPLAGEGAEEKEGLMRSGEEAGAERQGLLSGTGAAGGGVFVTGGGGGVDGGGGGSWLSRLARRCSLSEVLYYSWTNRSTSVMCAAGLLSNALTSLAWGLLLAWARDDPSLRVPGPGRNLLASAYSFLKGLTQLLSGGVSDAAGVGRRPPVVLGLLLNCAGLLTAACGAGWGGALLSLSGVSQGSSPQEVEARRATAYGYLMLASCLMGAGAGVFYPVMPAAMADHARDWASKQPRAGAVPESQGLLAGEAAAEEDAADDDDDGHDVRAGKRLNAPAPHAHPHHPNLNSSTTANATGTYGDSSTGIGSGSSNGSSGSAASHALAAAMSTFRFWRDLGYAVGALGGPAADALGVEVTLLGTAGVCMGMAGLVGWRYEEVAVPAHGDGDGGGSSHGWH</sequence>
<keyword evidence="4 8" id="KW-0812">Transmembrane</keyword>
<feature type="compositionally biased region" description="Polar residues" evidence="7">
    <location>
        <begin position="736"/>
        <end position="749"/>
    </location>
</feature>
<keyword evidence="3" id="KW-1003">Cell membrane</keyword>
<keyword evidence="5 8" id="KW-1133">Transmembrane helix</keyword>
<dbReference type="InterPro" id="IPR036259">
    <property type="entry name" value="MFS_trans_sf"/>
</dbReference>
<dbReference type="EMBL" id="JAEHOD010000033">
    <property type="protein sequence ID" value="KAG2442164.1"/>
    <property type="molecule type" value="Genomic_DNA"/>
</dbReference>
<evidence type="ECO:0000256" key="6">
    <source>
        <dbReference type="ARBA" id="ARBA00023136"/>
    </source>
</evidence>
<feature type="transmembrane region" description="Helical" evidence="8">
    <location>
        <begin position="532"/>
        <end position="554"/>
    </location>
</feature>